<proteinExistence type="predicted"/>
<evidence type="ECO:0000259" key="1">
    <source>
        <dbReference type="Pfam" id="PF09250"/>
    </source>
</evidence>
<dbReference type="AlphaFoldDB" id="M5U9B5"/>
<dbReference type="SUPFAM" id="SSF56747">
    <property type="entry name" value="Prim-pol domain"/>
    <property type="match status" value="1"/>
</dbReference>
<protein>
    <submittedName>
        <fullName evidence="2">Bifunctional DNA primase/polymerase</fullName>
    </submittedName>
</protein>
<evidence type="ECO:0000313" key="2">
    <source>
        <dbReference type="EMBL" id="EMI52573.1"/>
    </source>
</evidence>
<sequence length="96" mass="10818">MGFVVVPLCVGKKRLSLRKGELAKLEARSLDREWVKSQWPPKSMRNVGIRLGAVSGGVIAMDFDDARDYHEWANSHADLAARLPTVQTRRGFHVFL</sequence>
<evidence type="ECO:0000313" key="3">
    <source>
        <dbReference type="Proteomes" id="UP000011885"/>
    </source>
</evidence>
<organism evidence="2 3">
    <name type="scientific">Rhodopirellula sallentina SM41</name>
    <dbReference type="NCBI Taxonomy" id="1263870"/>
    <lineage>
        <taxon>Bacteria</taxon>
        <taxon>Pseudomonadati</taxon>
        <taxon>Planctomycetota</taxon>
        <taxon>Planctomycetia</taxon>
        <taxon>Pirellulales</taxon>
        <taxon>Pirellulaceae</taxon>
        <taxon>Rhodopirellula</taxon>
    </lineage>
</organism>
<feature type="non-terminal residue" evidence="2">
    <location>
        <position position="96"/>
    </location>
</feature>
<dbReference type="Proteomes" id="UP000011885">
    <property type="component" value="Unassembled WGS sequence"/>
</dbReference>
<dbReference type="InterPro" id="IPR015330">
    <property type="entry name" value="DNA_primase/pol_bifunc_N"/>
</dbReference>
<accession>M5U9B5</accession>
<dbReference type="EMBL" id="ANOH01000420">
    <property type="protein sequence ID" value="EMI52573.1"/>
    <property type="molecule type" value="Genomic_DNA"/>
</dbReference>
<feature type="domain" description="DNA primase/polymerase bifunctional N-terminal" evidence="1">
    <location>
        <begin position="2"/>
        <end position="96"/>
    </location>
</feature>
<comment type="caution">
    <text evidence="2">The sequence shown here is derived from an EMBL/GenBank/DDBJ whole genome shotgun (WGS) entry which is preliminary data.</text>
</comment>
<reference evidence="2 3" key="1">
    <citation type="journal article" date="2013" name="Mar. Genomics">
        <title>Expression of sulfatases in Rhodopirellula baltica and the diversity of sulfatases in the genus Rhodopirellula.</title>
        <authorList>
            <person name="Wegner C.E."/>
            <person name="Richter-Heitmann T."/>
            <person name="Klindworth A."/>
            <person name="Klockow C."/>
            <person name="Richter M."/>
            <person name="Achstetter T."/>
            <person name="Glockner F.O."/>
            <person name="Harder J."/>
        </authorList>
    </citation>
    <scope>NUCLEOTIDE SEQUENCE [LARGE SCALE GENOMIC DNA]</scope>
    <source>
        <strain evidence="2 3">SM41</strain>
    </source>
</reference>
<keyword evidence="3" id="KW-1185">Reference proteome</keyword>
<gene>
    <name evidence="2" type="ORF">RSSM_06006</name>
</gene>
<dbReference type="Pfam" id="PF09250">
    <property type="entry name" value="Prim-Pol"/>
    <property type="match status" value="1"/>
</dbReference>
<name>M5U9B5_9BACT</name>